<evidence type="ECO:0000259" key="7">
    <source>
        <dbReference type="Pfam" id="PF10629"/>
    </source>
</evidence>
<proteinExistence type="inferred from homology"/>
<dbReference type="AlphaFoldDB" id="A0A8X6TUQ2"/>
<keyword evidence="2" id="KW-0963">Cytoplasm</keyword>
<dbReference type="GO" id="GO:0005930">
    <property type="term" value="C:axoneme"/>
    <property type="evidence" value="ECO:0007669"/>
    <property type="project" value="UniProtKB-SubCell"/>
</dbReference>
<feature type="non-terminal residue" evidence="8">
    <location>
        <position position="1"/>
    </location>
</feature>
<evidence type="ECO:0000313" key="8">
    <source>
        <dbReference type="EMBL" id="GFT45832.1"/>
    </source>
</evidence>
<evidence type="ECO:0000256" key="3">
    <source>
        <dbReference type="ARBA" id="ARBA00023212"/>
    </source>
</evidence>
<dbReference type="InterPro" id="IPR018902">
    <property type="entry name" value="CMI2A-C-like_dom"/>
</dbReference>
<dbReference type="EMBL" id="BMAW01110991">
    <property type="protein sequence ID" value="GFT45832.1"/>
    <property type="molecule type" value="Genomic_DNA"/>
</dbReference>
<feature type="non-terminal residue" evidence="8">
    <location>
        <position position="84"/>
    </location>
</feature>
<dbReference type="OrthoDB" id="6424218at2759"/>
<name>A0A8X6TUQ2_NEPPI</name>
<feature type="domain" description="Ciliary microtubule inner protein 2A-C-like" evidence="7">
    <location>
        <begin position="5"/>
        <end position="35"/>
    </location>
</feature>
<gene>
    <name evidence="8" type="primary">AVEN_31373_1</name>
    <name evidence="8" type="ORF">NPIL_147871</name>
</gene>
<evidence type="ECO:0000256" key="6">
    <source>
        <dbReference type="SAM" id="MobiDB-lite"/>
    </source>
</evidence>
<comment type="similarity">
    <text evidence="5">Belongs to the CIMIP2 family.</text>
</comment>
<dbReference type="Pfam" id="PF10629">
    <property type="entry name" value="CMI2B-like"/>
    <property type="match status" value="1"/>
</dbReference>
<sequence length="84" mass="9456">FAIPDPYYLPGYTGHCPSYIDIVGQTYGRATHNIIESLPSPPGRLKLPTPENEKVPDEDDLEILEKRKSEVKSLLTRDITPGYK</sequence>
<evidence type="ECO:0000256" key="4">
    <source>
        <dbReference type="ARBA" id="ARBA00023273"/>
    </source>
</evidence>
<keyword evidence="3" id="KW-0206">Cytoskeleton</keyword>
<dbReference type="PANTHER" id="PTHR22146">
    <property type="entry name" value="CAT EYE SYNDROME CRITICAL REGION PROTEIN 6"/>
    <property type="match status" value="1"/>
</dbReference>
<evidence type="ECO:0000313" key="9">
    <source>
        <dbReference type="Proteomes" id="UP000887013"/>
    </source>
</evidence>
<evidence type="ECO:0000256" key="5">
    <source>
        <dbReference type="ARBA" id="ARBA00035661"/>
    </source>
</evidence>
<accession>A0A8X6TUQ2</accession>
<protein>
    <recommendedName>
        <fullName evidence="7">Ciliary microtubule inner protein 2A-C-like domain-containing protein</fullName>
    </recommendedName>
</protein>
<comment type="subcellular location">
    <subcellularLocation>
        <location evidence="1">Cytoplasm</location>
        <location evidence="1">Cytoskeleton</location>
        <location evidence="1">Cilium axoneme</location>
    </subcellularLocation>
</comment>
<dbReference type="GO" id="GO:0015630">
    <property type="term" value="C:microtubule cytoskeleton"/>
    <property type="evidence" value="ECO:0007669"/>
    <property type="project" value="UniProtKB-ARBA"/>
</dbReference>
<evidence type="ECO:0000256" key="1">
    <source>
        <dbReference type="ARBA" id="ARBA00004430"/>
    </source>
</evidence>
<dbReference type="Proteomes" id="UP000887013">
    <property type="component" value="Unassembled WGS sequence"/>
</dbReference>
<evidence type="ECO:0000256" key="2">
    <source>
        <dbReference type="ARBA" id="ARBA00022490"/>
    </source>
</evidence>
<comment type="caution">
    <text evidence="8">The sequence shown here is derived from an EMBL/GenBank/DDBJ whole genome shotgun (WGS) entry which is preliminary data.</text>
</comment>
<keyword evidence="4" id="KW-0966">Cell projection</keyword>
<dbReference type="PANTHER" id="PTHR22146:SF8">
    <property type="entry name" value="PROTEIN FAM166B"/>
    <property type="match status" value="1"/>
</dbReference>
<organism evidence="8 9">
    <name type="scientific">Nephila pilipes</name>
    <name type="common">Giant wood spider</name>
    <name type="synonym">Nephila maculata</name>
    <dbReference type="NCBI Taxonomy" id="299642"/>
    <lineage>
        <taxon>Eukaryota</taxon>
        <taxon>Metazoa</taxon>
        <taxon>Ecdysozoa</taxon>
        <taxon>Arthropoda</taxon>
        <taxon>Chelicerata</taxon>
        <taxon>Arachnida</taxon>
        <taxon>Araneae</taxon>
        <taxon>Araneomorphae</taxon>
        <taxon>Entelegynae</taxon>
        <taxon>Araneoidea</taxon>
        <taxon>Nephilidae</taxon>
        <taxon>Nephila</taxon>
    </lineage>
</organism>
<feature type="region of interest" description="Disordered" evidence="6">
    <location>
        <begin position="35"/>
        <end position="57"/>
    </location>
</feature>
<reference evidence="8" key="1">
    <citation type="submission" date="2020-08" db="EMBL/GenBank/DDBJ databases">
        <title>Multicomponent nature underlies the extraordinary mechanical properties of spider dragline silk.</title>
        <authorList>
            <person name="Kono N."/>
            <person name="Nakamura H."/>
            <person name="Mori M."/>
            <person name="Yoshida Y."/>
            <person name="Ohtoshi R."/>
            <person name="Malay A.D."/>
            <person name="Moran D.A.P."/>
            <person name="Tomita M."/>
            <person name="Numata K."/>
            <person name="Arakawa K."/>
        </authorList>
    </citation>
    <scope>NUCLEOTIDE SEQUENCE</scope>
</reference>
<keyword evidence="9" id="KW-1185">Reference proteome</keyword>